<accession>A0A6V8P859</accession>
<evidence type="ECO:0000313" key="2">
    <source>
        <dbReference type="Proteomes" id="UP000591948"/>
    </source>
</evidence>
<evidence type="ECO:0000313" key="1">
    <source>
        <dbReference type="EMBL" id="GFP28507.1"/>
    </source>
</evidence>
<dbReference type="RefSeq" id="WP_176233881.1">
    <property type="nucleotide sequence ID" value="NZ_BLRY01000253.1"/>
</dbReference>
<evidence type="ECO:0008006" key="3">
    <source>
        <dbReference type="Google" id="ProtNLM"/>
    </source>
</evidence>
<dbReference type="AlphaFoldDB" id="A0A6V8P859"/>
<sequence length="84" mass="9468">MSNILAEAIEILKHLPEKYVEKALEAIREVKSEHEKEEKTTTPPCPKCKGGKIVRNGRKHGKQAFLCRICGKSFVETSKTALFN</sequence>
<keyword evidence="2" id="KW-1185">Reference proteome</keyword>
<protein>
    <recommendedName>
        <fullName evidence="3">InsA N-terminal domain-containing protein</fullName>
    </recommendedName>
</protein>
<gene>
    <name evidence="1" type="ORF">HKBW3S33_01922</name>
</gene>
<organism evidence="1 2">
    <name type="scientific">Candidatus Hakubella thermalkaliphila</name>
    <dbReference type="NCBI Taxonomy" id="2754717"/>
    <lineage>
        <taxon>Bacteria</taxon>
        <taxon>Bacillati</taxon>
        <taxon>Actinomycetota</taxon>
        <taxon>Actinomycetota incertae sedis</taxon>
        <taxon>Candidatus Hakubellales</taxon>
        <taxon>Candidatus Hakubellaceae</taxon>
        <taxon>Candidatus Hakubella</taxon>
    </lineage>
</organism>
<proteinExistence type="predicted"/>
<comment type="caution">
    <text evidence="1">The sequence shown here is derived from an EMBL/GenBank/DDBJ whole genome shotgun (WGS) entry which is preliminary data.</text>
</comment>
<reference evidence="1 2" key="1">
    <citation type="journal article" date="2020" name="Front. Microbiol.">
        <title>Single-cell genomics of novel Actinobacteria with the Wood-Ljungdahl pathway discovered in a serpentinizing system.</title>
        <authorList>
            <person name="Merino N."/>
            <person name="Kawai M."/>
            <person name="Boyd E.S."/>
            <person name="Colman D.R."/>
            <person name="McGlynn S.E."/>
            <person name="Nealson K.H."/>
            <person name="Kurokawa K."/>
            <person name="Hongoh Y."/>
        </authorList>
    </citation>
    <scope>NUCLEOTIDE SEQUENCE [LARGE SCALE GENOMIC DNA]</scope>
    <source>
        <strain evidence="1 2">S33</strain>
    </source>
</reference>
<name>A0A6V8P859_9ACTN</name>
<dbReference type="EMBL" id="BLRY01000253">
    <property type="protein sequence ID" value="GFP28507.1"/>
    <property type="molecule type" value="Genomic_DNA"/>
</dbReference>
<dbReference type="Proteomes" id="UP000591948">
    <property type="component" value="Unassembled WGS sequence"/>
</dbReference>